<dbReference type="GO" id="GO:0042256">
    <property type="term" value="P:cytosolic ribosome assembly"/>
    <property type="evidence" value="ECO:0007669"/>
    <property type="project" value="TreeGrafter"/>
</dbReference>
<evidence type="ECO:0000313" key="2">
    <source>
        <dbReference type="EMBL" id="PIS50348.1"/>
    </source>
</evidence>
<gene>
    <name evidence="2" type="ORF">B9J08_004163</name>
    <name evidence="1" type="ORF">B9J08_04917</name>
</gene>
<reference evidence="2 3" key="1">
    <citation type="journal article" date="2017" name="Clin. Infect. Dis.">
        <title>Simultaneous emergence of multidrug-resistant Candida auris on 3 continents confirmed by whole-genome sequencing and epidemiological analyses.</title>
        <authorList>
            <person name="Lockhart S.R."/>
            <person name="Etienne K.A."/>
            <person name="Vallabhaneni S."/>
            <person name="Farooqi J."/>
            <person name="Chowdhary A."/>
            <person name="Govender N.P."/>
            <person name="Colombo A.L."/>
            <person name="Calvo B."/>
            <person name="Cuomo C.A."/>
            <person name="Desjardins C.A."/>
            <person name="Berkow E.L."/>
            <person name="Castanheira M."/>
            <person name="Magobo R.E."/>
            <person name="Jabeen K."/>
            <person name="Asghar R.J."/>
            <person name="Meis J.F."/>
            <person name="Jackson B."/>
            <person name="Chiller T."/>
            <person name="Litvintseva A.P."/>
        </authorList>
    </citation>
    <scope>NUCLEOTIDE SEQUENCE [LARGE SCALE GENOMIC DNA]</scope>
    <source>
        <strain evidence="2 3">B8441</strain>
    </source>
</reference>
<protein>
    <recommendedName>
        <fullName evidence="4">Mitochondrial glyco protein</fullName>
    </recommendedName>
</protein>
<dbReference type="Gene3D" id="3.10.280.10">
    <property type="entry name" value="Mitochondrial glycoprotein"/>
    <property type="match status" value="1"/>
</dbReference>
<name>A0A2H0ZI94_CANAR</name>
<dbReference type="VEuPathDB" id="FungiDB:B9J08_004163"/>
<reference evidence="2" key="2">
    <citation type="submission" date="2017-11" db="EMBL/GenBank/DDBJ databases">
        <title>Candida auris genome assembly and annotation.</title>
        <authorList>
            <person name="Munoz J.F."/>
            <person name="Gade L.G."/>
            <person name="Chow N.A."/>
            <person name="Litvintseva A.P."/>
            <person name="Loparev V.N."/>
            <person name="Cuomo C.A."/>
        </authorList>
    </citation>
    <scope>NUCLEOTIDE SEQUENCE</scope>
    <source>
        <strain evidence="2">B8441</strain>
    </source>
</reference>
<comment type="caution">
    <text evidence="2">The sequence shown here is derived from an EMBL/GenBank/DDBJ whole genome shotgun (WGS) entry which is preliminary data.</text>
</comment>
<evidence type="ECO:0008006" key="4">
    <source>
        <dbReference type="Google" id="ProtNLM"/>
    </source>
</evidence>
<proteinExistence type="predicted"/>
<evidence type="ECO:0000313" key="3">
    <source>
        <dbReference type="Proteomes" id="UP000230249"/>
    </source>
</evidence>
<dbReference type="OMA" id="CEYMMSK"/>
<dbReference type="VEuPathDB" id="FungiDB:CJI96_0005191"/>
<dbReference type="VEuPathDB" id="FungiDB:CJJ09_005256"/>
<organism evidence="2">
    <name type="scientific">Candidozyma auris</name>
    <name type="common">Yeast</name>
    <name type="synonym">Candida auris</name>
    <dbReference type="NCBI Taxonomy" id="498019"/>
    <lineage>
        <taxon>Eukaryota</taxon>
        <taxon>Fungi</taxon>
        <taxon>Dikarya</taxon>
        <taxon>Ascomycota</taxon>
        <taxon>Saccharomycotina</taxon>
        <taxon>Pichiomycetes</taxon>
        <taxon>Metschnikowiaceae</taxon>
        <taxon>Candidozyma</taxon>
    </lineage>
</organism>
<dbReference type="VEuPathDB" id="FungiDB:CJI97_004227"/>
<dbReference type="STRING" id="498019.A0A2H0ZI94"/>
<dbReference type="VEuPathDB" id="FungiDB:QG37_04142"/>
<dbReference type="AlphaFoldDB" id="A0A2H0ZI94"/>
<dbReference type="GO" id="GO:0005759">
    <property type="term" value="C:mitochondrial matrix"/>
    <property type="evidence" value="ECO:0007669"/>
    <property type="project" value="InterPro"/>
</dbReference>
<dbReference type="VEuPathDB" id="FungiDB:CJJ07_002459"/>
<dbReference type="SUPFAM" id="SSF54529">
    <property type="entry name" value="Mitochondrial glycoprotein MAM33-like"/>
    <property type="match status" value="1"/>
</dbReference>
<dbReference type="InterPro" id="IPR003428">
    <property type="entry name" value="MAM33"/>
</dbReference>
<dbReference type="OrthoDB" id="278212at2759"/>
<dbReference type="PANTHER" id="PTHR10826:SF1">
    <property type="entry name" value="COMPLEMENT COMPONENT 1 Q SUBCOMPONENT-BINDING PROTEIN, MITOCHONDRIAL"/>
    <property type="match status" value="1"/>
</dbReference>
<dbReference type="EMBL" id="PEKT02000008">
    <property type="protein sequence ID" value="PIS50348.1"/>
    <property type="molecule type" value="Genomic_DNA"/>
</dbReference>
<dbReference type="Proteomes" id="UP000230249">
    <property type="component" value="Unassembled WGS sequence"/>
</dbReference>
<sequence>MSRTFVSSSLRAVAQASRIVAPQAARRVPLLANTARSFSSSIIRANQTSAALLDVVKSEYKIANSIDNELAPDHVQYLNDSGFEVIHKNGESNVQLAKTLESGEKLTVFFDIDEVTDVSFGSPEAPEEEDAASEEQLEDELYQYDSTFANVKVLVSNEANNNGLFFNLMLQSSEEEFFVDYFNYKPDVAAFLKQVEDKGTFLGNFEYQGPRFSNLDESLQASVEKYLNEKGIDSGLADFIFGYSEVKEEESYRDLLKDVSNYLKQN</sequence>
<accession>A0A2H0ZI94</accession>
<keyword evidence="3" id="KW-1185">Reference proteome</keyword>
<dbReference type="InterPro" id="IPR036561">
    <property type="entry name" value="MAM33_sf"/>
</dbReference>
<reference evidence="1" key="4">
    <citation type="submission" date="2024-03" db="EMBL/GenBank/DDBJ databases">
        <title>Improved genome assembly of Candida auris strain B8441 and annotation of B11205.</title>
        <authorList>
            <person name="Cauldron N.C."/>
            <person name="Shea T."/>
            <person name="Cuomo C.A."/>
        </authorList>
    </citation>
    <scope>NUCLEOTIDE SEQUENCE</scope>
    <source>
        <strain evidence="1">B8441</strain>
    </source>
</reference>
<reference evidence="1 3" key="3">
    <citation type="journal article" date="2018" name="Nat. Commun.">
        <title>Genomic insights into multidrug-resistance, mating and virulence in Candida auris and related emerging species.</title>
        <authorList>
            <person name="Munoz J.F."/>
            <person name="Gade L."/>
            <person name="Chow N.A."/>
            <person name="Loparev V.N."/>
            <person name="Juieng P."/>
            <person name="Berkow E.L."/>
            <person name="Farrer R.A."/>
            <person name="Litvintseva A.P."/>
            <person name="Cuomo C.A."/>
        </authorList>
    </citation>
    <scope>GENOME REANNOTATION</scope>
    <source>
        <strain evidence="1 3">B8441</strain>
    </source>
</reference>
<dbReference type="Pfam" id="PF02330">
    <property type="entry name" value="MAM33"/>
    <property type="match status" value="1"/>
</dbReference>
<dbReference type="EMBL" id="PEKT03000006">
    <property type="protein sequence ID" value="KAK8438568.1"/>
    <property type="molecule type" value="Genomic_DNA"/>
</dbReference>
<dbReference type="PANTHER" id="PTHR10826">
    <property type="entry name" value="COMPLEMENT COMPONENT 1"/>
    <property type="match status" value="1"/>
</dbReference>
<evidence type="ECO:0000313" key="1">
    <source>
        <dbReference type="EMBL" id="KAK8438568.1"/>
    </source>
</evidence>